<keyword evidence="3" id="KW-1185">Reference proteome</keyword>
<comment type="caution">
    <text evidence="2">The sequence shown here is derived from an EMBL/GenBank/DDBJ whole genome shotgun (WGS) entry which is preliminary data.</text>
</comment>
<dbReference type="EMBL" id="BGZK01000690">
    <property type="protein sequence ID" value="GBP56365.1"/>
    <property type="molecule type" value="Genomic_DNA"/>
</dbReference>
<evidence type="ECO:0000313" key="3">
    <source>
        <dbReference type="Proteomes" id="UP000299102"/>
    </source>
</evidence>
<dbReference type="AlphaFoldDB" id="A0A4C1X231"/>
<evidence type="ECO:0000313" key="2">
    <source>
        <dbReference type="EMBL" id="GBP56365.1"/>
    </source>
</evidence>
<evidence type="ECO:0000256" key="1">
    <source>
        <dbReference type="SAM" id="MobiDB-lite"/>
    </source>
</evidence>
<proteinExistence type="predicted"/>
<gene>
    <name evidence="2" type="ORF">EVAR_43304_1</name>
</gene>
<feature type="compositionally biased region" description="Basic and acidic residues" evidence="1">
    <location>
        <begin position="163"/>
        <end position="177"/>
    </location>
</feature>
<feature type="compositionally biased region" description="Basic and acidic residues" evidence="1">
    <location>
        <begin position="1"/>
        <end position="10"/>
    </location>
</feature>
<feature type="region of interest" description="Disordered" evidence="1">
    <location>
        <begin position="155"/>
        <end position="177"/>
    </location>
</feature>
<sequence length="177" mass="19410">MQTARLELRPGTKLRMKPVSKSSVGSGLESKSRRPPRPELKATVRAPERTGCVRLSRTKNPSEALKHSPLAHGLYRLHLSSQKAQGVSTARRSGNPSGLLQRNNVIVIGIWSVKTTGALPGHRNRVRARRADGRVTGVYHRDGRTNLTAAARCTLRGTPHTHARAEPDTTERGSKEH</sequence>
<organism evidence="2 3">
    <name type="scientific">Eumeta variegata</name>
    <name type="common">Bagworm moth</name>
    <name type="synonym">Eumeta japonica</name>
    <dbReference type="NCBI Taxonomy" id="151549"/>
    <lineage>
        <taxon>Eukaryota</taxon>
        <taxon>Metazoa</taxon>
        <taxon>Ecdysozoa</taxon>
        <taxon>Arthropoda</taxon>
        <taxon>Hexapoda</taxon>
        <taxon>Insecta</taxon>
        <taxon>Pterygota</taxon>
        <taxon>Neoptera</taxon>
        <taxon>Endopterygota</taxon>
        <taxon>Lepidoptera</taxon>
        <taxon>Glossata</taxon>
        <taxon>Ditrysia</taxon>
        <taxon>Tineoidea</taxon>
        <taxon>Psychidae</taxon>
        <taxon>Oiketicinae</taxon>
        <taxon>Eumeta</taxon>
    </lineage>
</organism>
<reference evidence="2 3" key="1">
    <citation type="journal article" date="2019" name="Commun. Biol.">
        <title>The bagworm genome reveals a unique fibroin gene that provides high tensile strength.</title>
        <authorList>
            <person name="Kono N."/>
            <person name="Nakamura H."/>
            <person name="Ohtoshi R."/>
            <person name="Tomita M."/>
            <person name="Numata K."/>
            <person name="Arakawa K."/>
        </authorList>
    </citation>
    <scope>NUCLEOTIDE SEQUENCE [LARGE SCALE GENOMIC DNA]</scope>
</reference>
<feature type="compositionally biased region" description="Basic and acidic residues" evidence="1">
    <location>
        <begin position="30"/>
        <end position="42"/>
    </location>
</feature>
<feature type="region of interest" description="Disordered" evidence="1">
    <location>
        <begin position="1"/>
        <end position="42"/>
    </location>
</feature>
<dbReference type="Proteomes" id="UP000299102">
    <property type="component" value="Unassembled WGS sequence"/>
</dbReference>
<protein>
    <submittedName>
        <fullName evidence="2">Uncharacterized protein</fullName>
    </submittedName>
</protein>
<name>A0A4C1X231_EUMVA</name>
<accession>A0A4C1X231</accession>